<feature type="transmembrane region" description="Helical" evidence="7">
    <location>
        <begin position="452"/>
        <end position="475"/>
    </location>
</feature>
<evidence type="ECO:0000256" key="7">
    <source>
        <dbReference type="SAM" id="Phobius"/>
    </source>
</evidence>
<evidence type="ECO:0000313" key="8">
    <source>
        <dbReference type="EMBL" id="MBC5622415.1"/>
    </source>
</evidence>
<feature type="transmembrane region" description="Helical" evidence="7">
    <location>
        <begin position="304"/>
        <end position="325"/>
    </location>
</feature>
<feature type="transmembrane region" description="Helical" evidence="7">
    <location>
        <begin position="379"/>
        <end position="407"/>
    </location>
</feature>
<gene>
    <name evidence="8" type="ORF">H8S64_15045</name>
</gene>
<keyword evidence="9" id="KW-1185">Reference proteome</keyword>
<dbReference type="CDD" id="cd13127">
    <property type="entry name" value="MATE_tuaB_like"/>
    <property type="match status" value="1"/>
</dbReference>
<feature type="transmembrane region" description="Helical" evidence="7">
    <location>
        <begin position="92"/>
        <end position="115"/>
    </location>
</feature>
<comment type="subcellular location">
    <subcellularLocation>
        <location evidence="1">Cell membrane</location>
        <topology evidence="1">Multi-pass membrane protein</topology>
    </subcellularLocation>
</comment>
<comment type="caution">
    <text evidence="8">The sequence shown here is derived from an EMBL/GenBank/DDBJ whole genome shotgun (WGS) entry which is preliminary data.</text>
</comment>
<evidence type="ECO:0000256" key="3">
    <source>
        <dbReference type="ARBA" id="ARBA00022475"/>
    </source>
</evidence>
<dbReference type="Pfam" id="PF13440">
    <property type="entry name" value="Polysacc_synt_3"/>
    <property type="match status" value="1"/>
</dbReference>
<evidence type="ECO:0000256" key="4">
    <source>
        <dbReference type="ARBA" id="ARBA00022692"/>
    </source>
</evidence>
<feature type="transmembrane region" description="Helical" evidence="7">
    <location>
        <begin position="427"/>
        <end position="445"/>
    </location>
</feature>
<dbReference type="Proteomes" id="UP000646484">
    <property type="component" value="Unassembled WGS sequence"/>
</dbReference>
<keyword evidence="6 7" id="KW-0472">Membrane</keyword>
<proteinExistence type="inferred from homology"/>
<feature type="transmembrane region" description="Helical" evidence="7">
    <location>
        <begin position="57"/>
        <end position="80"/>
    </location>
</feature>
<reference evidence="8 9" key="1">
    <citation type="submission" date="2020-08" db="EMBL/GenBank/DDBJ databases">
        <title>Genome public.</title>
        <authorList>
            <person name="Liu C."/>
            <person name="Sun Q."/>
        </authorList>
    </citation>
    <scope>NUCLEOTIDE SEQUENCE [LARGE SCALE GENOMIC DNA]</scope>
    <source>
        <strain evidence="8 9">NSJ-56</strain>
    </source>
</reference>
<feature type="transmembrane region" description="Helical" evidence="7">
    <location>
        <begin position="337"/>
        <end position="358"/>
    </location>
</feature>
<evidence type="ECO:0000256" key="2">
    <source>
        <dbReference type="ARBA" id="ARBA00007430"/>
    </source>
</evidence>
<accession>A0ABR7D399</accession>
<keyword evidence="5 7" id="KW-1133">Transmembrane helix</keyword>
<name>A0ABR7D399_9BACT</name>
<dbReference type="PANTHER" id="PTHR30250">
    <property type="entry name" value="PST FAMILY PREDICTED COLANIC ACID TRANSPORTER"/>
    <property type="match status" value="1"/>
</dbReference>
<comment type="similarity">
    <text evidence="2">Belongs to the polysaccharide synthase family.</text>
</comment>
<protein>
    <submittedName>
        <fullName evidence="8">Lipopolysaccharide biosynthesis protein</fullName>
    </submittedName>
</protein>
<evidence type="ECO:0000256" key="5">
    <source>
        <dbReference type="ARBA" id="ARBA00022989"/>
    </source>
</evidence>
<feature type="transmembrane region" description="Helical" evidence="7">
    <location>
        <begin position="158"/>
        <end position="177"/>
    </location>
</feature>
<dbReference type="RefSeq" id="WP_186977082.1">
    <property type="nucleotide sequence ID" value="NZ_JACOOH010000006.1"/>
</dbReference>
<organism evidence="8 9">
    <name type="scientific">Butyricimonas hominis</name>
    <dbReference type="NCBI Taxonomy" id="2763032"/>
    <lineage>
        <taxon>Bacteria</taxon>
        <taxon>Pseudomonadati</taxon>
        <taxon>Bacteroidota</taxon>
        <taxon>Bacteroidia</taxon>
        <taxon>Bacteroidales</taxon>
        <taxon>Odoribacteraceae</taxon>
        <taxon>Butyricimonas</taxon>
    </lineage>
</organism>
<evidence type="ECO:0000256" key="1">
    <source>
        <dbReference type="ARBA" id="ARBA00004651"/>
    </source>
</evidence>
<dbReference type="EMBL" id="JACOOH010000006">
    <property type="protein sequence ID" value="MBC5622415.1"/>
    <property type="molecule type" value="Genomic_DNA"/>
</dbReference>
<evidence type="ECO:0000313" key="9">
    <source>
        <dbReference type="Proteomes" id="UP000646484"/>
    </source>
</evidence>
<feature type="transmembrane region" description="Helical" evidence="7">
    <location>
        <begin position="127"/>
        <end position="146"/>
    </location>
</feature>
<keyword evidence="4 7" id="KW-0812">Transmembrane</keyword>
<dbReference type="PANTHER" id="PTHR30250:SF10">
    <property type="entry name" value="LIPOPOLYSACCHARIDE BIOSYNTHESIS PROTEIN WZXC"/>
    <property type="match status" value="1"/>
</dbReference>
<evidence type="ECO:0000256" key="6">
    <source>
        <dbReference type="ARBA" id="ARBA00023136"/>
    </source>
</evidence>
<dbReference type="InterPro" id="IPR050833">
    <property type="entry name" value="Poly_Biosynth_Transport"/>
</dbReference>
<keyword evidence="3" id="KW-1003">Cell membrane</keyword>
<feature type="transmembrane region" description="Helical" evidence="7">
    <location>
        <begin position="21"/>
        <end position="45"/>
    </location>
</feature>
<sequence>MNDFDKKTIDMPEPSLKEKTISGMLWSALQRFGVMFISFVANLILARLLLPEDFGCIGILMVFIAISNTFIDGGFGSALIQKNNPTEEDYSTIFYFNLAFSVFLYVLLWFSSRFVSEFYRIEDLDHILKVLGIILIINASGIIQSNQLRKKLEFKKMSYIYISSMLCAGIVSILLAYHGYGVWSLVVQLIINSILVNLQLWLFNKWYPSFIFSWKSFKELFGFGNYILLSNLLNTFCNNIQGLIIGRVFSAKDLGFYAQARKLEEIPSTSLSQIVGQVSYPVFSKIQTDRVALKNALRKTIKSLAFINFPLMILLIVIARPLIIFLFSEKWIESIPYFQILCIAGIAICLQDVNYYIVAAVGRSNELFRWNVVKRSLGLLFVVVGLKFGIEGILYGMVLGSFTIYIVNAWLASKYVDYTCFSQIRDVSTTLLIAILAGICSYMLKYLETNELLLLIIQMFSYLLCYVIGSCLFKIEALDIYLSEFRHILNKVKL</sequence>
<feature type="transmembrane region" description="Helical" evidence="7">
    <location>
        <begin position="183"/>
        <end position="203"/>
    </location>
</feature>